<protein>
    <submittedName>
        <fullName evidence="1">Uncharacterized protein</fullName>
    </submittedName>
</protein>
<sequence length="142" mass="16231">MKAISFPNPIFSGPRCHHLCFKTTALHYQTKSFVVGAGRGTDGKRSIVDENMIVLRMRIHEVEMGEMEGLPPEMSRNWMEWEKNYYEHYNRDVCEAMKVIQMCLMNTRPSLALGALTLLMLSVPLSTGVVIYNFISMVKSIL</sequence>
<evidence type="ECO:0000313" key="1">
    <source>
        <dbReference type="EMBL" id="KAI3768161.1"/>
    </source>
</evidence>
<reference evidence="2" key="1">
    <citation type="journal article" date="2022" name="Mol. Ecol. Resour.">
        <title>The genomes of chicory, endive, great burdock and yacon provide insights into Asteraceae palaeo-polyploidization history and plant inulin production.</title>
        <authorList>
            <person name="Fan W."/>
            <person name="Wang S."/>
            <person name="Wang H."/>
            <person name="Wang A."/>
            <person name="Jiang F."/>
            <person name="Liu H."/>
            <person name="Zhao H."/>
            <person name="Xu D."/>
            <person name="Zhang Y."/>
        </authorList>
    </citation>
    <scope>NUCLEOTIDE SEQUENCE [LARGE SCALE GENOMIC DNA]</scope>
    <source>
        <strain evidence="2">cv. Punajuju</strain>
    </source>
</reference>
<name>A0ACB9FBV7_CICIN</name>
<accession>A0ACB9FBV7</accession>
<reference evidence="1 2" key="2">
    <citation type="journal article" date="2022" name="Mol. Ecol. Resour.">
        <title>The genomes of chicory, endive, great burdock and yacon provide insights into Asteraceae paleo-polyploidization history and plant inulin production.</title>
        <authorList>
            <person name="Fan W."/>
            <person name="Wang S."/>
            <person name="Wang H."/>
            <person name="Wang A."/>
            <person name="Jiang F."/>
            <person name="Liu H."/>
            <person name="Zhao H."/>
            <person name="Xu D."/>
            <person name="Zhang Y."/>
        </authorList>
    </citation>
    <scope>NUCLEOTIDE SEQUENCE [LARGE SCALE GENOMIC DNA]</scope>
    <source>
        <strain evidence="2">cv. Punajuju</strain>
        <tissue evidence="1">Leaves</tissue>
    </source>
</reference>
<keyword evidence="2" id="KW-1185">Reference proteome</keyword>
<organism evidence="1 2">
    <name type="scientific">Cichorium intybus</name>
    <name type="common">Chicory</name>
    <dbReference type="NCBI Taxonomy" id="13427"/>
    <lineage>
        <taxon>Eukaryota</taxon>
        <taxon>Viridiplantae</taxon>
        <taxon>Streptophyta</taxon>
        <taxon>Embryophyta</taxon>
        <taxon>Tracheophyta</taxon>
        <taxon>Spermatophyta</taxon>
        <taxon>Magnoliopsida</taxon>
        <taxon>eudicotyledons</taxon>
        <taxon>Gunneridae</taxon>
        <taxon>Pentapetalae</taxon>
        <taxon>asterids</taxon>
        <taxon>campanulids</taxon>
        <taxon>Asterales</taxon>
        <taxon>Asteraceae</taxon>
        <taxon>Cichorioideae</taxon>
        <taxon>Cichorieae</taxon>
        <taxon>Cichoriinae</taxon>
        <taxon>Cichorium</taxon>
    </lineage>
</organism>
<gene>
    <name evidence="1" type="ORF">L2E82_18614</name>
</gene>
<comment type="caution">
    <text evidence="1">The sequence shown here is derived from an EMBL/GenBank/DDBJ whole genome shotgun (WGS) entry which is preliminary data.</text>
</comment>
<proteinExistence type="predicted"/>
<evidence type="ECO:0000313" key="2">
    <source>
        <dbReference type="Proteomes" id="UP001055811"/>
    </source>
</evidence>
<dbReference type="EMBL" id="CM042011">
    <property type="protein sequence ID" value="KAI3768161.1"/>
    <property type="molecule type" value="Genomic_DNA"/>
</dbReference>
<dbReference type="Proteomes" id="UP001055811">
    <property type="component" value="Linkage Group LG03"/>
</dbReference>